<dbReference type="AlphaFoldDB" id="A0A8C7ZSJ6"/>
<evidence type="ECO:0000313" key="3">
    <source>
        <dbReference type="Proteomes" id="UP000694383"/>
    </source>
</evidence>
<evidence type="ECO:0000313" key="2">
    <source>
        <dbReference type="Ensembl" id="ENSOSIP00000044867.1"/>
    </source>
</evidence>
<reference evidence="2" key="1">
    <citation type="submission" date="2025-08" db="UniProtKB">
        <authorList>
            <consortium name="Ensembl"/>
        </authorList>
    </citation>
    <scope>IDENTIFICATION</scope>
</reference>
<proteinExistence type="predicted"/>
<name>A0A8C7ZSJ6_9TELE</name>
<dbReference type="Proteomes" id="UP000694383">
    <property type="component" value="Unplaced"/>
</dbReference>
<organism evidence="2 3">
    <name type="scientific">Oryzias sinensis</name>
    <name type="common">Chinese medaka</name>
    <dbReference type="NCBI Taxonomy" id="183150"/>
    <lineage>
        <taxon>Eukaryota</taxon>
        <taxon>Metazoa</taxon>
        <taxon>Chordata</taxon>
        <taxon>Craniata</taxon>
        <taxon>Vertebrata</taxon>
        <taxon>Euteleostomi</taxon>
        <taxon>Actinopterygii</taxon>
        <taxon>Neopterygii</taxon>
        <taxon>Teleostei</taxon>
        <taxon>Neoteleostei</taxon>
        <taxon>Acanthomorphata</taxon>
        <taxon>Ovalentaria</taxon>
        <taxon>Atherinomorphae</taxon>
        <taxon>Beloniformes</taxon>
        <taxon>Adrianichthyidae</taxon>
        <taxon>Oryziinae</taxon>
        <taxon>Oryzias</taxon>
    </lineage>
</organism>
<reference evidence="2" key="2">
    <citation type="submission" date="2025-09" db="UniProtKB">
        <authorList>
            <consortium name="Ensembl"/>
        </authorList>
    </citation>
    <scope>IDENTIFICATION</scope>
</reference>
<sequence length="157" mass="17248">MFLDGGRKPEKTHAYRGRTCKLHIERFPVLFQFPLPGLELGDFMNLHLCGTAAEGLGAETEPVPGAETEPVPGAETEPVPGAETEPVPGAETEPVPGTRRRISSWNRLLRPKTNSLISTRTWSLKLHLLKAESKVSGSEPSQGFRTTHVQLYMNMSS</sequence>
<evidence type="ECO:0000256" key="1">
    <source>
        <dbReference type="SAM" id="MobiDB-lite"/>
    </source>
</evidence>
<accession>A0A8C7ZSJ6</accession>
<protein>
    <submittedName>
        <fullName evidence="2">Uncharacterized protein</fullName>
    </submittedName>
</protein>
<dbReference type="Ensembl" id="ENSOSIT00000047200.1">
    <property type="protein sequence ID" value="ENSOSIP00000044867.1"/>
    <property type="gene ID" value="ENSOSIG00000021433.1"/>
</dbReference>
<feature type="region of interest" description="Disordered" evidence="1">
    <location>
        <begin position="57"/>
        <end position="99"/>
    </location>
</feature>
<keyword evidence="3" id="KW-1185">Reference proteome</keyword>